<name>A0A221MCL3_9BACI</name>
<proteinExistence type="predicted"/>
<dbReference type="KEGG" id="vne:CFK40_10290"/>
<gene>
    <name evidence="2" type="ORF">CFK40_10290</name>
</gene>
<protein>
    <submittedName>
        <fullName evidence="2">Uncharacterized protein</fullName>
    </submittedName>
</protein>
<dbReference type="RefSeq" id="WP_089532224.1">
    <property type="nucleotide sequence ID" value="NZ_CP022437.1"/>
</dbReference>
<sequence>MKNKLIPIYREQEIYTLFYDTVHEKLVLFPHRKNAPLAYVYLIILVLLGSWYFNDIYQPYKDPLFNIILFLVVIVFSYVFAKIFMNSYYIQRTEETVYLDNESMENCAIQGMKQLRMELYLGGGISVLFTVAGFALFFIFSQLVLLTFGGLGVVAIFLILLTRPFTRIKVLKKFQSKEIRL</sequence>
<dbReference type="EMBL" id="CP022437">
    <property type="protein sequence ID" value="ASN05374.1"/>
    <property type="molecule type" value="Genomic_DNA"/>
</dbReference>
<evidence type="ECO:0000313" key="2">
    <source>
        <dbReference type="EMBL" id="ASN05374.1"/>
    </source>
</evidence>
<keyword evidence="1" id="KW-1133">Transmembrane helix</keyword>
<feature type="transmembrane region" description="Helical" evidence="1">
    <location>
        <begin position="35"/>
        <end position="53"/>
    </location>
</feature>
<feature type="transmembrane region" description="Helical" evidence="1">
    <location>
        <begin position="146"/>
        <end position="166"/>
    </location>
</feature>
<feature type="transmembrane region" description="Helical" evidence="1">
    <location>
        <begin position="65"/>
        <end position="85"/>
    </location>
</feature>
<feature type="transmembrane region" description="Helical" evidence="1">
    <location>
        <begin position="119"/>
        <end position="140"/>
    </location>
</feature>
<evidence type="ECO:0000256" key="1">
    <source>
        <dbReference type="SAM" id="Phobius"/>
    </source>
</evidence>
<evidence type="ECO:0000313" key="3">
    <source>
        <dbReference type="Proteomes" id="UP000204391"/>
    </source>
</evidence>
<organism evidence="2 3">
    <name type="scientific">Virgibacillus necropolis</name>
    <dbReference type="NCBI Taxonomy" id="163877"/>
    <lineage>
        <taxon>Bacteria</taxon>
        <taxon>Bacillati</taxon>
        <taxon>Bacillota</taxon>
        <taxon>Bacilli</taxon>
        <taxon>Bacillales</taxon>
        <taxon>Bacillaceae</taxon>
        <taxon>Virgibacillus</taxon>
    </lineage>
</organism>
<reference evidence="2 3" key="1">
    <citation type="journal article" date="2003" name="Int. J. Syst. Evol. Microbiol.">
        <title>Virgibacillus carmonensis sp. nov., Virgibacillus necropolis sp. nov. and Virgibacillus picturae sp. nov., three novel species isolated from deteriorated mural paintings, transfer of the species of the genus salibacillus to Virgibacillus, as Virgibacillus marismortui comb. nov. and Virgibacillus salexigens comb. nov., and emended description of the genus Virgibacillus.</title>
        <authorList>
            <person name="Heyrman J."/>
            <person name="Logan N.A."/>
            <person name="Busse H.J."/>
            <person name="Balcaen A."/>
            <person name="Lebbe L."/>
            <person name="Rodriguez-Diaz M."/>
            <person name="Swings J."/>
            <person name="De Vos P."/>
        </authorList>
    </citation>
    <scope>NUCLEOTIDE SEQUENCE [LARGE SCALE GENOMIC DNA]</scope>
    <source>
        <strain evidence="2 3">LMG 19488</strain>
    </source>
</reference>
<dbReference type="Proteomes" id="UP000204391">
    <property type="component" value="Chromosome"/>
</dbReference>
<dbReference type="AlphaFoldDB" id="A0A221MCL3"/>
<keyword evidence="1" id="KW-0812">Transmembrane</keyword>
<accession>A0A221MCL3</accession>
<dbReference type="OrthoDB" id="2972532at2"/>
<keyword evidence="1" id="KW-0472">Membrane</keyword>
<keyword evidence="3" id="KW-1185">Reference proteome</keyword>